<dbReference type="KEGG" id="vg:41700645"/>
<dbReference type="Proteomes" id="UP000269806">
    <property type="component" value="Segment"/>
</dbReference>
<dbReference type="RefSeq" id="YP_009551325.1">
    <property type="nucleotide sequence ID" value="NC_040306.1"/>
</dbReference>
<sequence>MSHLVSHINVMARRYRRRRFGRRRRPRRTYRRRRAMLRRKRMLRRHRRGGRRFTVSIQRDFALVAGSYIPFQLQLSGDGQDKPGPGGMVGIDAGGFRTYSVLAMPPDWISRKVGDVTMTGQQWSVTSTYRERRIGVGTGQTGMLTDLPQYIWSKNLPTIFNCGNLWELCEEYRIAWIALSFTVAESQTQNNRHLYLEWTNLPSAKAPQWSDLDGMVVPETFTTDGNLDCHGFNWLCRPIDIALACSPAGRQSKLNGWHRSLLSYTHPVTIRYRPRHADMTIDNNPDVAPDLSNNNKPKVILNDQFSQSGRLTRGYLPTGQATATTTEQCWFGPVIRLVDANKPAAIATGEATFTDLYAEYGVRCTVTAVMRMRAKTCNDPVFPYYTVD</sequence>
<keyword evidence="2" id="KW-1185">Reference proteome</keyword>
<dbReference type="EMBL" id="KT600066">
    <property type="protein sequence ID" value="AMR73066.1"/>
    <property type="molecule type" value="Genomic_DNA"/>
</dbReference>
<organism evidence="1 2">
    <name type="scientific">Human feces pecovirus</name>
    <dbReference type="NCBI Taxonomy" id="1820160"/>
    <lineage>
        <taxon>Viruses</taxon>
    </lineage>
</organism>
<proteinExistence type="predicted"/>
<dbReference type="OrthoDB" id="10760at10239"/>
<protein>
    <submittedName>
        <fullName evidence="1">Capsid protein</fullName>
    </submittedName>
</protein>
<reference evidence="1 2" key="1">
    <citation type="journal article" date="2016" name="Arch. Virol.">
        <title>The fecal virome of South and Central American children with diarrhea includes small circular DNA viral genomes of unknown origin.</title>
        <authorList>
            <person name="Phan T.G."/>
            <person name="da Costa A.C."/>
            <person name="Del Valle Mendoza J."/>
            <person name="Bucardo-Rivera F."/>
            <person name="Nordgren J."/>
            <person name="O'Ryan M."/>
            <person name="Deng X."/>
            <person name="Delwart E."/>
        </authorList>
    </citation>
    <scope>NUCLEOTIDE SEQUENCE [LARGE SCALE GENOMIC DNA]</scope>
    <source>
        <strain evidence="1 2">PeCV-NI</strain>
    </source>
</reference>
<dbReference type="GeneID" id="41700645"/>
<evidence type="ECO:0000313" key="1">
    <source>
        <dbReference type="EMBL" id="AMR73066.1"/>
    </source>
</evidence>
<evidence type="ECO:0000313" key="2">
    <source>
        <dbReference type="Proteomes" id="UP000269806"/>
    </source>
</evidence>
<name>A0A142J7H7_9VIRU</name>
<accession>A0A142J7H7</accession>